<evidence type="ECO:0000256" key="1">
    <source>
        <dbReference type="SAM" id="MobiDB-lite"/>
    </source>
</evidence>
<dbReference type="EMBL" id="VFOW01000001">
    <property type="protein sequence ID" value="TQL75445.1"/>
    <property type="molecule type" value="Genomic_DNA"/>
</dbReference>
<dbReference type="InterPro" id="IPR004843">
    <property type="entry name" value="Calcineurin-like_PHP"/>
</dbReference>
<feature type="domain" description="Calcineurin-like phosphoesterase" evidence="2">
    <location>
        <begin position="20"/>
        <end position="233"/>
    </location>
</feature>
<dbReference type="AlphaFoldDB" id="A0A543ASF6"/>
<evidence type="ECO:0000313" key="3">
    <source>
        <dbReference type="EMBL" id="TQL75445.1"/>
    </source>
</evidence>
<proteinExistence type="predicted"/>
<evidence type="ECO:0000313" key="4">
    <source>
        <dbReference type="Proteomes" id="UP000317043"/>
    </source>
</evidence>
<dbReference type="PANTHER" id="PTHR46546:SF4">
    <property type="entry name" value="SHEWANELLA-LIKE PROTEIN PHOSPHATASE 1"/>
    <property type="match status" value="1"/>
</dbReference>
<feature type="region of interest" description="Disordered" evidence="1">
    <location>
        <begin position="282"/>
        <end position="323"/>
    </location>
</feature>
<dbReference type="SUPFAM" id="SSF56300">
    <property type="entry name" value="Metallo-dependent phosphatases"/>
    <property type="match status" value="1"/>
</dbReference>
<dbReference type="InParanoid" id="A0A543ASF6"/>
<organism evidence="3 4">
    <name type="scientific">Stackebrandtia endophytica</name>
    <dbReference type="NCBI Taxonomy" id="1496996"/>
    <lineage>
        <taxon>Bacteria</taxon>
        <taxon>Bacillati</taxon>
        <taxon>Actinomycetota</taxon>
        <taxon>Actinomycetes</taxon>
        <taxon>Glycomycetales</taxon>
        <taxon>Glycomycetaceae</taxon>
        <taxon>Stackebrandtia</taxon>
    </lineage>
</organism>
<dbReference type="Proteomes" id="UP000317043">
    <property type="component" value="Unassembled WGS sequence"/>
</dbReference>
<keyword evidence="4" id="KW-1185">Reference proteome</keyword>
<dbReference type="Gene3D" id="3.60.21.10">
    <property type="match status" value="1"/>
</dbReference>
<protein>
    <submittedName>
        <fullName evidence="3">Calcineurin-like phosphoesterase family protein</fullName>
    </submittedName>
</protein>
<sequence>MARFAVAHYHQEMASDPALFVVSDVHGHYDKLVAALKDAELIDDSGHWSGGNARLWFLGDLFDRGTDGVGIVDLIMRLADEADSDGGLVDCLLGNHEILMLGARKFGDEEFEDDDGNSRNFMMWWHLNGGQDDDVARLNTKQLNWLQNRPVMVYAADHLLVHTDTVEYAAYGRSVAGVNKTIRKILKSNDHEKWWMLFRRLTIRHRFEAVDGAEQAAAMLECFGGSQLVHGHSTIPDRLGLPGDQIVGPRRYCEAMVLCVDGGIYQGGPCLVVELPVDPATLQPDPAAHTPETAETDGLPADEEAVDSETAVENLAEASTEAG</sequence>
<dbReference type="PANTHER" id="PTHR46546">
    <property type="entry name" value="SHEWANELLA-LIKE PROTEIN PHOSPHATASE 1"/>
    <property type="match status" value="1"/>
</dbReference>
<reference evidence="3 4" key="1">
    <citation type="submission" date="2019-06" db="EMBL/GenBank/DDBJ databases">
        <title>Sequencing the genomes of 1000 actinobacteria strains.</title>
        <authorList>
            <person name="Klenk H.-P."/>
        </authorList>
    </citation>
    <scope>NUCLEOTIDE SEQUENCE [LARGE SCALE GENOMIC DNA]</scope>
    <source>
        <strain evidence="3 4">DSM 45928</strain>
    </source>
</reference>
<dbReference type="Pfam" id="PF00149">
    <property type="entry name" value="Metallophos"/>
    <property type="match status" value="1"/>
</dbReference>
<gene>
    <name evidence="3" type="ORF">FB566_0950</name>
</gene>
<accession>A0A543ASF6</accession>
<name>A0A543ASF6_9ACTN</name>
<dbReference type="GO" id="GO:0016787">
    <property type="term" value="F:hydrolase activity"/>
    <property type="evidence" value="ECO:0007669"/>
    <property type="project" value="InterPro"/>
</dbReference>
<comment type="caution">
    <text evidence="3">The sequence shown here is derived from an EMBL/GenBank/DDBJ whole genome shotgun (WGS) entry which is preliminary data.</text>
</comment>
<evidence type="ECO:0000259" key="2">
    <source>
        <dbReference type="Pfam" id="PF00149"/>
    </source>
</evidence>
<dbReference type="InterPro" id="IPR029052">
    <property type="entry name" value="Metallo-depent_PP-like"/>
</dbReference>